<dbReference type="GO" id="GO:0030134">
    <property type="term" value="C:COPII-coated ER to Golgi transport vesicle"/>
    <property type="evidence" value="ECO:0007669"/>
    <property type="project" value="TreeGrafter"/>
</dbReference>
<evidence type="ECO:0000259" key="8">
    <source>
        <dbReference type="Pfam" id="PF13850"/>
    </source>
</evidence>
<dbReference type="Pfam" id="PF07970">
    <property type="entry name" value="COPIIcoated_ERV"/>
    <property type="match status" value="1"/>
</dbReference>
<dbReference type="Pfam" id="PF13850">
    <property type="entry name" value="ERGIC_N"/>
    <property type="match status" value="1"/>
</dbReference>
<dbReference type="EMBL" id="UYSG01000512">
    <property type="protein sequence ID" value="VDL19671.1"/>
    <property type="molecule type" value="Genomic_DNA"/>
</dbReference>
<dbReference type="InterPro" id="IPR039542">
    <property type="entry name" value="Erv_N"/>
</dbReference>
<dbReference type="InterPro" id="IPR012936">
    <property type="entry name" value="Erv_C"/>
</dbReference>
<dbReference type="AlphaFoldDB" id="A0A0R3SCC2"/>
<gene>
    <name evidence="9" type="ORF">HDID_LOCUS2210</name>
    <name evidence="10" type="ORF">WMSIL1_LOCUS13663</name>
</gene>
<keyword evidence="4 6" id="KW-1133">Transmembrane helix</keyword>
<reference evidence="10 12" key="3">
    <citation type="submission" date="2019-07" db="EMBL/GenBank/DDBJ databases">
        <authorList>
            <person name="Jastrzebski P J."/>
            <person name="Paukszto L."/>
            <person name="Jastrzebski P J."/>
        </authorList>
    </citation>
    <scope>NUCLEOTIDE SEQUENCE [LARGE SCALE GENOMIC DNA]</scope>
    <source>
        <strain evidence="10 12">WMS-il1</strain>
    </source>
</reference>
<dbReference type="InterPro" id="IPR045888">
    <property type="entry name" value="Erv"/>
</dbReference>
<comment type="subcellular location">
    <subcellularLocation>
        <location evidence="1">Endoplasmic reticulum-Golgi intermediate compartment membrane</location>
        <topology evidence="1">Multi-pass membrane protein</topology>
    </subcellularLocation>
</comment>
<dbReference type="PANTHER" id="PTHR10984:SF30">
    <property type="entry name" value="ENDOPLASMIC RETICULUM-GOLGI INTERMEDIATE COMPARTMENT PROTEIN 2"/>
    <property type="match status" value="1"/>
</dbReference>
<keyword evidence="5 6" id="KW-0472">Membrane</keyword>
<feature type="transmembrane region" description="Helical" evidence="6">
    <location>
        <begin position="39"/>
        <end position="60"/>
    </location>
</feature>
<dbReference type="GO" id="GO:0033116">
    <property type="term" value="C:endoplasmic reticulum-Golgi intermediate compartment membrane"/>
    <property type="evidence" value="ECO:0007669"/>
    <property type="project" value="UniProtKB-SubCell"/>
</dbReference>
<evidence type="ECO:0000313" key="9">
    <source>
        <dbReference type="EMBL" id="VDL19671.1"/>
    </source>
</evidence>
<keyword evidence="3 6" id="KW-0812">Transmembrane</keyword>
<feature type="domain" description="Endoplasmic reticulum vesicle transporter C-terminal" evidence="7">
    <location>
        <begin position="175"/>
        <end position="354"/>
    </location>
</feature>
<dbReference type="STRING" id="6216.A0A0R3SCC2"/>
<dbReference type="OrthoDB" id="5541786at2759"/>
<evidence type="ECO:0000313" key="13">
    <source>
        <dbReference type="WBParaSite" id="HDID_0000220901-mRNA-1"/>
    </source>
</evidence>
<evidence type="ECO:0000313" key="12">
    <source>
        <dbReference type="Proteomes" id="UP000321570"/>
    </source>
</evidence>
<evidence type="ECO:0000256" key="5">
    <source>
        <dbReference type="ARBA" id="ARBA00023136"/>
    </source>
</evidence>
<dbReference type="Proteomes" id="UP000274504">
    <property type="component" value="Unassembled WGS sequence"/>
</dbReference>
<dbReference type="EMBL" id="CABIJS010000697">
    <property type="protein sequence ID" value="VUZ55781.1"/>
    <property type="molecule type" value="Genomic_DNA"/>
</dbReference>
<feature type="transmembrane region" description="Helical" evidence="6">
    <location>
        <begin position="342"/>
        <end position="366"/>
    </location>
</feature>
<dbReference type="WBParaSite" id="HDID_0000220901-mRNA-1">
    <property type="protein sequence ID" value="HDID_0000220901-mRNA-1"/>
    <property type="gene ID" value="HDID_0000220901"/>
</dbReference>
<evidence type="ECO:0000313" key="11">
    <source>
        <dbReference type="Proteomes" id="UP000274504"/>
    </source>
</evidence>
<evidence type="ECO:0000256" key="1">
    <source>
        <dbReference type="ARBA" id="ARBA00004457"/>
    </source>
</evidence>
<name>A0A0R3SCC2_HYMDI</name>
<reference evidence="9 11" key="2">
    <citation type="submission" date="2018-11" db="EMBL/GenBank/DDBJ databases">
        <authorList>
            <consortium name="Pathogen Informatics"/>
        </authorList>
    </citation>
    <scope>NUCLEOTIDE SEQUENCE [LARGE SCALE GENOMIC DNA]</scope>
</reference>
<evidence type="ECO:0000256" key="6">
    <source>
        <dbReference type="SAM" id="Phobius"/>
    </source>
</evidence>
<reference evidence="13" key="1">
    <citation type="submission" date="2017-02" db="UniProtKB">
        <authorList>
            <consortium name="WormBaseParasite"/>
        </authorList>
    </citation>
    <scope>IDENTIFICATION</scope>
</reference>
<evidence type="ECO:0000256" key="4">
    <source>
        <dbReference type="ARBA" id="ARBA00022989"/>
    </source>
</evidence>
<dbReference type="GO" id="GO:0006890">
    <property type="term" value="P:retrograde vesicle-mediated transport, Golgi to endoplasmic reticulum"/>
    <property type="evidence" value="ECO:0007669"/>
    <property type="project" value="TreeGrafter"/>
</dbReference>
<evidence type="ECO:0000313" key="10">
    <source>
        <dbReference type="EMBL" id="VUZ55781.1"/>
    </source>
</evidence>
<proteinExistence type="inferred from homology"/>
<evidence type="ECO:0000256" key="2">
    <source>
        <dbReference type="ARBA" id="ARBA00005648"/>
    </source>
</evidence>
<feature type="domain" description="Endoplasmic reticulum vesicle transporter N-terminal" evidence="8">
    <location>
        <begin position="23"/>
        <end position="109"/>
    </location>
</feature>
<dbReference type="Proteomes" id="UP000321570">
    <property type="component" value="Unassembled WGS sequence"/>
</dbReference>
<dbReference type="PANTHER" id="PTHR10984">
    <property type="entry name" value="ENDOPLASMIC RETICULUM-GOLGI INTERMEDIATE COMPARTMENT PROTEIN"/>
    <property type="match status" value="1"/>
</dbReference>
<sequence>MEVRRRTTYKEEGHATETFAEKIKRVDTFEKLPQECVNYTSGGGGASIITFVVIFILVIAELNQFANPEVNFHYSVDDLIEGELPINIDMTIAMKCSQVSMDVVDLNGNVLGSGSQLKVINSKFELSSERKQRFDAKREQMKLLREHHHSLYQYFWLSQTDNEEFNLRTIHHYREAEVSESKADACRFVGTFMARKSPGNLHVTTGKSLGMNSNMHIHIAPLNSNGIRNFSHRIHHLSFGAPLPNFIHPLDAEEVISDDPALMYQYFIEVVPTTFRTSLTETRTYQYAVTEQARSINHNNQSHGVPGVFFRYDTFPVRVEVEALAGGGGSGSIIRLLVRLSAIVGGVFATGSLICLLLRAAITFCWSLRGRLSPRPATLGLEASAPLMPESEGF</sequence>
<dbReference type="GO" id="GO:0005783">
    <property type="term" value="C:endoplasmic reticulum"/>
    <property type="evidence" value="ECO:0007669"/>
    <property type="project" value="TreeGrafter"/>
</dbReference>
<organism evidence="13">
    <name type="scientific">Hymenolepis diminuta</name>
    <name type="common">Rat tapeworm</name>
    <dbReference type="NCBI Taxonomy" id="6216"/>
    <lineage>
        <taxon>Eukaryota</taxon>
        <taxon>Metazoa</taxon>
        <taxon>Spiralia</taxon>
        <taxon>Lophotrochozoa</taxon>
        <taxon>Platyhelminthes</taxon>
        <taxon>Cestoda</taxon>
        <taxon>Eucestoda</taxon>
        <taxon>Cyclophyllidea</taxon>
        <taxon>Hymenolepididae</taxon>
        <taxon>Hymenolepis</taxon>
    </lineage>
</organism>
<protein>
    <submittedName>
        <fullName evidence="13">Endoplasmic reticulum-Golgi intermediate compartment protein 2</fullName>
    </submittedName>
</protein>
<keyword evidence="12" id="KW-1185">Reference proteome</keyword>
<comment type="similarity">
    <text evidence="2">Belongs to the ERGIC family.</text>
</comment>
<dbReference type="GO" id="GO:0006888">
    <property type="term" value="P:endoplasmic reticulum to Golgi vesicle-mediated transport"/>
    <property type="evidence" value="ECO:0007669"/>
    <property type="project" value="TreeGrafter"/>
</dbReference>
<evidence type="ECO:0000259" key="7">
    <source>
        <dbReference type="Pfam" id="PF07970"/>
    </source>
</evidence>
<evidence type="ECO:0000256" key="3">
    <source>
        <dbReference type="ARBA" id="ARBA00022692"/>
    </source>
</evidence>
<accession>A0A0R3SCC2</accession>